<dbReference type="EMBL" id="VCKY01000061">
    <property type="protein sequence ID" value="TMR19930.1"/>
    <property type="molecule type" value="Genomic_DNA"/>
</dbReference>
<keyword evidence="2" id="KW-1185">Reference proteome</keyword>
<name>A0A5S4FHU3_9ACTN</name>
<dbReference type="OrthoDB" id="10016811at2"/>
<proteinExistence type="predicted"/>
<gene>
    <name evidence="1" type="ORF">ETD86_19495</name>
</gene>
<dbReference type="AlphaFoldDB" id="A0A5S4FHU3"/>
<accession>A0A5S4FHU3</accession>
<reference evidence="1 2" key="1">
    <citation type="submission" date="2019-05" db="EMBL/GenBank/DDBJ databases">
        <title>Draft genome sequence of Nonomuraea turkmeniaca DSM 43926.</title>
        <authorList>
            <person name="Saricaoglu S."/>
            <person name="Isik K."/>
        </authorList>
    </citation>
    <scope>NUCLEOTIDE SEQUENCE [LARGE SCALE GENOMIC DNA]</scope>
    <source>
        <strain evidence="1 2">DSM 43926</strain>
    </source>
</reference>
<dbReference type="Proteomes" id="UP000309128">
    <property type="component" value="Unassembled WGS sequence"/>
</dbReference>
<protein>
    <submittedName>
        <fullName evidence="1">Uncharacterized protein</fullName>
    </submittedName>
</protein>
<evidence type="ECO:0000313" key="1">
    <source>
        <dbReference type="EMBL" id="TMR19930.1"/>
    </source>
</evidence>
<evidence type="ECO:0000313" key="2">
    <source>
        <dbReference type="Proteomes" id="UP000309128"/>
    </source>
</evidence>
<dbReference type="RefSeq" id="WP_138667581.1">
    <property type="nucleotide sequence ID" value="NZ_VCKY01000061.1"/>
</dbReference>
<organism evidence="1 2">
    <name type="scientific">Nonomuraea turkmeniaca</name>
    <dbReference type="NCBI Taxonomy" id="103838"/>
    <lineage>
        <taxon>Bacteria</taxon>
        <taxon>Bacillati</taxon>
        <taxon>Actinomycetota</taxon>
        <taxon>Actinomycetes</taxon>
        <taxon>Streptosporangiales</taxon>
        <taxon>Streptosporangiaceae</taxon>
        <taxon>Nonomuraea</taxon>
    </lineage>
</organism>
<comment type="caution">
    <text evidence="1">The sequence shown here is derived from an EMBL/GenBank/DDBJ whole genome shotgun (WGS) entry which is preliminary data.</text>
</comment>
<sequence length="79" mass="8646">MADMPFRSFFGGDPFRGFEELTGRVFGGMESWPPTQPSVQRVDVGKLLSASAREVGGRVTVDVANDQLQLRAYNPEPAT</sequence>